<evidence type="ECO:0000313" key="2">
    <source>
        <dbReference type="EMBL" id="KAJ9560207.1"/>
    </source>
</evidence>
<reference evidence="2" key="1">
    <citation type="submission" date="2023-03" db="EMBL/GenBank/DDBJ databases">
        <title>Chromosome-scale reference genome and RAD-based genetic map of yellow starthistle (Centaurea solstitialis) reveal putative structural variation and QTLs associated with invader traits.</title>
        <authorList>
            <person name="Reatini B."/>
            <person name="Cang F.A."/>
            <person name="Jiang Q."/>
            <person name="Mckibben M.T.W."/>
            <person name="Barker M.S."/>
            <person name="Rieseberg L.H."/>
            <person name="Dlugosch K.M."/>
        </authorList>
    </citation>
    <scope>NUCLEOTIDE SEQUENCE</scope>
    <source>
        <strain evidence="2">CAN-66</strain>
        <tissue evidence="2">Leaf</tissue>
    </source>
</reference>
<dbReference type="PANTHER" id="PTHR31267:SF2">
    <property type="entry name" value="EXPRESSED PROTEIN"/>
    <property type="match status" value="1"/>
</dbReference>
<dbReference type="Proteomes" id="UP001172457">
    <property type="component" value="Chromosome 2"/>
</dbReference>
<proteinExistence type="predicted"/>
<dbReference type="PANTHER" id="PTHR31267">
    <property type="entry name" value="DENTIN SIALOPHOSPHOPROTEIN-LIKE PROTEIN"/>
    <property type="match status" value="1"/>
</dbReference>
<feature type="region of interest" description="Disordered" evidence="1">
    <location>
        <begin position="587"/>
        <end position="623"/>
    </location>
</feature>
<keyword evidence="3" id="KW-1185">Reference proteome</keyword>
<name>A0AA38WGQ1_9ASTR</name>
<organism evidence="2 3">
    <name type="scientific">Centaurea solstitialis</name>
    <name type="common">yellow star-thistle</name>
    <dbReference type="NCBI Taxonomy" id="347529"/>
    <lineage>
        <taxon>Eukaryota</taxon>
        <taxon>Viridiplantae</taxon>
        <taxon>Streptophyta</taxon>
        <taxon>Embryophyta</taxon>
        <taxon>Tracheophyta</taxon>
        <taxon>Spermatophyta</taxon>
        <taxon>Magnoliopsida</taxon>
        <taxon>eudicotyledons</taxon>
        <taxon>Gunneridae</taxon>
        <taxon>Pentapetalae</taxon>
        <taxon>asterids</taxon>
        <taxon>campanulids</taxon>
        <taxon>Asterales</taxon>
        <taxon>Asteraceae</taxon>
        <taxon>Carduoideae</taxon>
        <taxon>Cardueae</taxon>
        <taxon>Centaureinae</taxon>
        <taxon>Centaurea</taxon>
    </lineage>
</organism>
<evidence type="ECO:0000256" key="1">
    <source>
        <dbReference type="SAM" id="MobiDB-lite"/>
    </source>
</evidence>
<feature type="region of interest" description="Disordered" evidence="1">
    <location>
        <begin position="740"/>
        <end position="761"/>
    </location>
</feature>
<gene>
    <name evidence="2" type="ORF">OSB04_005367</name>
</gene>
<feature type="compositionally biased region" description="Low complexity" evidence="1">
    <location>
        <begin position="746"/>
        <end position="755"/>
    </location>
</feature>
<accession>A0AA38WGQ1</accession>
<protein>
    <submittedName>
        <fullName evidence="2">Uncharacterized protein</fullName>
    </submittedName>
</protein>
<feature type="compositionally biased region" description="Basic and acidic residues" evidence="1">
    <location>
        <begin position="597"/>
        <end position="611"/>
    </location>
</feature>
<feature type="region of interest" description="Disordered" evidence="1">
    <location>
        <begin position="194"/>
        <end position="216"/>
    </location>
</feature>
<dbReference type="EMBL" id="JARYMX010000002">
    <property type="protein sequence ID" value="KAJ9560207.1"/>
    <property type="molecule type" value="Genomic_DNA"/>
</dbReference>
<evidence type="ECO:0000313" key="3">
    <source>
        <dbReference type="Proteomes" id="UP001172457"/>
    </source>
</evidence>
<comment type="caution">
    <text evidence="2">The sequence shown here is derived from an EMBL/GenBank/DDBJ whole genome shotgun (WGS) entry which is preliminary data.</text>
</comment>
<dbReference type="AlphaFoldDB" id="A0AA38WGQ1"/>
<sequence length="1147" mass="126907">MQGYEVGDRVHNFFAQENFFQGGYLPSDNNLWVSSQKEIGPPSFHTKAYDPEQSEVELRHNSLCVPFSNGFNFMQATATAEFTNDWSQGQHENINGYMYGHHVLHPGPNEAIFLGLDNVNQRGFLVNEFQQGGVCVSEQIPDSNRSYEIDTHGSLSFFGGQQQRSGFIDINLQRQLMLRKMQELQRQKDMQRLNTTQNSSVNQASPFARQPSSNGSRGLINVTPSSESSWADQSLFRVPISSSRGLLNSCPYASTDEASTQEMPAYGNQYGGIAEQVIDHDGTSVSRQGSDSWIKVEQIQQLTSVHQTGSEQGFRGPVSLIGCSQMAHDELAIEALHVAASQPSLDPDEERILFGSDENIWDAFGSDGNMGGCVSSFLNDNNEFESGLPSIQSGSWSALMQSAVAEASGSGVGLNFRNLEHPSARHPSTYYEDSEKQQAPLPDVNRLNASAMSFGALQKVDAAGNQLFGSSLPHNKQNDWKPVESIFIHDNHTTVVHEEIDQCDGIWRVNALSNFIVDPESTNTSMGSPHISGEGFIVNSAVATPNLSNVQGASDFGQFPINSHQVNYWKHVESSVRYIGTGNLRKPRVSESSFNSSDKEDLKMHEIESRSKRANSIDSYQSSSSYQVTSARLRESSSPNAGNLRAFGQMKFQYHPMGNLDEVVEMPYGEIQGTNTQPSSLQHFQMLRGQGNLGHTNVSSQGHVPDLAGITKESHGLRSKDTIGGHNIFAAFDKSVGLCTSEKDSQPSQTSSSMSEHCRSSKTFLNGSTDLSAQQQDFTTQACGVQLNLRKSSQLNVVESTSLSRQNIKDQQAENRGNLCRKVDQAQKTNGPHKEFHANPTATSEIDLKAFGRSLKPINLRHNYSSMNKKRAIRNTDKDPCNRVTKRPKVSDNVLGGQQHLVALRPKKRKLTKAGLHPWFVEVSGSFKNLQGIWSVPMKTNSFDSLTSAHKICTGAVEWSRATNWQMEKVDDDGDVTENVPRSKRRLIFTTLLMQQLFRPPLDSILSADASSIYESAVYYVGRLALGDACNLVSFASVSGANGLSEQSKESERIDDRRLLEAVEDFKSKARKLEDSFSRLDKIASVVNLKVEFEDLERFSIINRLARFHGRMHADGAKTSSIIFPRKYVTAFALPANLPDRVRCLSL</sequence>